<dbReference type="InterPro" id="IPR011009">
    <property type="entry name" value="Kinase-like_dom_sf"/>
</dbReference>
<proteinExistence type="predicted"/>
<keyword evidence="2" id="KW-1185">Reference proteome</keyword>
<name>A0A846Y3Z4_9NOCA</name>
<dbReference type="Gene3D" id="3.90.1200.10">
    <property type="match status" value="1"/>
</dbReference>
<dbReference type="GO" id="GO:0016740">
    <property type="term" value="F:transferase activity"/>
    <property type="evidence" value="ECO:0007669"/>
    <property type="project" value="UniProtKB-KW"/>
</dbReference>
<protein>
    <submittedName>
        <fullName evidence="1">Aminoglycoside phosphotransferase</fullName>
    </submittedName>
</protein>
<evidence type="ECO:0000313" key="2">
    <source>
        <dbReference type="Proteomes" id="UP000565711"/>
    </source>
</evidence>
<reference evidence="1 2" key="1">
    <citation type="submission" date="2020-04" db="EMBL/GenBank/DDBJ databases">
        <title>MicrobeNet Type strains.</title>
        <authorList>
            <person name="Nicholson A.C."/>
        </authorList>
    </citation>
    <scope>NUCLEOTIDE SEQUENCE [LARGE SCALE GENOMIC DNA]</scope>
    <source>
        <strain evidence="1 2">JCM 12354</strain>
    </source>
</reference>
<accession>A0A846Y3Z4</accession>
<comment type="caution">
    <text evidence="1">The sequence shown here is derived from an EMBL/GenBank/DDBJ whole genome shotgun (WGS) entry which is preliminary data.</text>
</comment>
<dbReference type="RefSeq" id="WP_067874459.1">
    <property type="nucleotide sequence ID" value="NZ_JAAXOP010000013.1"/>
</dbReference>
<sequence>MTVDRAQTSAHRRSWEQLPSATRAAVEAVTGPVVRADSVIAGFSSQLATVIETAHGRIFIKGVRQRDPEVWTQHREAALARHVTPVGPRLRWQLAAGGWDLLGFEFIAGHFADYRIDSDLAATAEAMTALGRLHCPAEVELKDAEVRWGAYLDEDAAVATFGGTALLHTDWNYSNVLVDDVTGTDARLVDWPWATRGAPWIDPGCWIVWLIFAGHAPAVAEQWAQRVPAWHAASARDLRLFSGALAAEWTGTAHRRPNIWTCGLRDAARRWAEYRGAAS</sequence>
<dbReference type="EMBL" id="JAAXOP010000013">
    <property type="protein sequence ID" value="NKY52682.1"/>
    <property type="molecule type" value="Genomic_DNA"/>
</dbReference>
<dbReference type="Proteomes" id="UP000565711">
    <property type="component" value="Unassembled WGS sequence"/>
</dbReference>
<dbReference type="SUPFAM" id="SSF56112">
    <property type="entry name" value="Protein kinase-like (PK-like)"/>
    <property type="match status" value="1"/>
</dbReference>
<keyword evidence="1" id="KW-0808">Transferase</keyword>
<dbReference type="AlphaFoldDB" id="A0A846Y3Z4"/>
<gene>
    <name evidence="1" type="ORF">HGA08_20975</name>
</gene>
<evidence type="ECO:0000313" key="1">
    <source>
        <dbReference type="EMBL" id="NKY52682.1"/>
    </source>
</evidence>
<organism evidence="1 2">
    <name type="scientific">Nocardia vermiculata</name>
    <dbReference type="NCBI Taxonomy" id="257274"/>
    <lineage>
        <taxon>Bacteria</taxon>
        <taxon>Bacillati</taxon>
        <taxon>Actinomycetota</taxon>
        <taxon>Actinomycetes</taxon>
        <taxon>Mycobacteriales</taxon>
        <taxon>Nocardiaceae</taxon>
        <taxon>Nocardia</taxon>
    </lineage>
</organism>